<evidence type="ECO:0000313" key="2">
    <source>
        <dbReference type="EMBL" id="KAF6165453.1"/>
    </source>
</evidence>
<organism evidence="2 3">
    <name type="scientific">Kingdonia uniflora</name>
    <dbReference type="NCBI Taxonomy" id="39325"/>
    <lineage>
        <taxon>Eukaryota</taxon>
        <taxon>Viridiplantae</taxon>
        <taxon>Streptophyta</taxon>
        <taxon>Embryophyta</taxon>
        <taxon>Tracheophyta</taxon>
        <taxon>Spermatophyta</taxon>
        <taxon>Magnoliopsida</taxon>
        <taxon>Ranunculales</taxon>
        <taxon>Circaeasteraceae</taxon>
        <taxon>Kingdonia</taxon>
    </lineage>
</organism>
<sequence length="162" mass="17697">MFFIIEDNPQFYSTTSRPGSAKGGGSFTPTKSYSATSRPGNAKGRGPFTPTKSEYSQSFYSGYSDHPNCMTNTGSSRAKGRRCSPPLPESSSGNSCILKDMFGTNVAYETVQFNTTAPEGFYSVIIDEVIREEAYLYIESRTLGDVSAGEVVAWLKIFTIIQ</sequence>
<protein>
    <submittedName>
        <fullName evidence="2">Uncharacterized protein</fullName>
    </submittedName>
</protein>
<reference evidence="2 3" key="1">
    <citation type="journal article" date="2020" name="IScience">
        <title>Genome Sequencing of the Endangered Kingdonia uniflora (Circaeasteraceae, Ranunculales) Reveals Potential Mechanisms of Evolutionary Specialization.</title>
        <authorList>
            <person name="Sun Y."/>
            <person name="Deng T."/>
            <person name="Zhang A."/>
            <person name="Moore M.J."/>
            <person name="Landis J.B."/>
            <person name="Lin N."/>
            <person name="Zhang H."/>
            <person name="Zhang X."/>
            <person name="Huang J."/>
            <person name="Zhang X."/>
            <person name="Sun H."/>
            <person name="Wang H."/>
        </authorList>
    </citation>
    <scope>NUCLEOTIDE SEQUENCE [LARGE SCALE GENOMIC DNA]</scope>
    <source>
        <strain evidence="2">TB1705</strain>
        <tissue evidence="2">Leaf</tissue>
    </source>
</reference>
<evidence type="ECO:0000313" key="3">
    <source>
        <dbReference type="Proteomes" id="UP000541444"/>
    </source>
</evidence>
<keyword evidence="3" id="KW-1185">Reference proteome</keyword>
<dbReference type="AlphaFoldDB" id="A0A7J7NEF4"/>
<proteinExistence type="predicted"/>
<dbReference type="Proteomes" id="UP000541444">
    <property type="component" value="Unassembled WGS sequence"/>
</dbReference>
<dbReference type="OrthoDB" id="1929924at2759"/>
<evidence type="ECO:0000256" key="1">
    <source>
        <dbReference type="SAM" id="MobiDB-lite"/>
    </source>
</evidence>
<dbReference type="EMBL" id="JACGCM010000853">
    <property type="protein sequence ID" value="KAF6165453.1"/>
    <property type="molecule type" value="Genomic_DNA"/>
</dbReference>
<feature type="region of interest" description="Disordered" evidence="1">
    <location>
        <begin position="71"/>
        <end position="90"/>
    </location>
</feature>
<accession>A0A7J7NEF4</accession>
<gene>
    <name evidence="2" type="ORF">GIB67_017935</name>
</gene>
<name>A0A7J7NEF4_9MAGN</name>
<feature type="compositionally biased region" description="Polar residues" evidence="1">
    <location>
        <begin position="27"/>
        <end position="39"/>
    </location>
</feature>
<feature type="region of interest" description="Disordered" evidence="1">
    <location>
        <begin position="13"/>
        <end position="50"/>
    </location>
</feature>
<comment type="caution">
    <text evidence="2">The sequence shown here is derived from an EMBL/GenBank/DDBJ whole genome shotgun (WGS) entry which is preliminary data.</text>
</comment>